<feature type="compositionally biased region" description="Basic and acidic residues" evidence="5">
    <location>
        <begin position="369"/>
        <end position="393"/>
    </location>
</feature>
<dbReference type="InterPro" id="IPR007568">
    <property type="entry name" value="RTA1"/>
</dbReference>
<dbReference type="EMBL" id="QWIR01000038">
    <property type="protein sequence ID" value="RMY91638.1"/>
    <property type="molecule type" value="Genomic_DNA"/>
</dbReference>
<evidence type="ECO:0000313" key="7">
    <source>
        <dbReference type="EMBL" id="RMY91638.1"/>
    </source>
</evidence>
<dbReference type="VEuPathDB" id="FungiDB:BTJ68_06315"/>
<feature type="transmembrane region" description="Helical" evidence="6">
    <location>
        <begin position="140"/>
        <end position="159"/>
    </location>
</feature>
<dbReference type="Proteomes" id="UP000268823">
    <property type="component" value="Unassembled WGS sequence"/>
</dbReference>
<feature type="transmembrane region" description="Helical" evidence="6">
    <location>
        <begin position="24"/>
        <end position="47"/>
    </location>
</feature>
<dbReference type="OrthoDB" id="3358017at2759"/>
<accession>A0A3M7FS04</accession>
<keyword evidence="2 6" id="KW-0812">Transmembrane</keyword>
<proteinExistence type="predicted"/>
<evidence type="ECO:0000256" key="2">
    <source>
        <dbReference type="ARBA" id="ARBA00022692"/>
    </source>
</evidence>
<gene>
    <name evidence="7" type="ORF">D0861_02977</name>
</gene>
<comment type="caution">
    <text evidence="7">The sequence shown here is derived from an EMBL/GenBank/DDBJ whole genome shotgun (WGS) entry which is preliminary data.</text>
</comment>
<name>A0A3M7FS04_HORWE</name>
<evidence type="ECO:0000313" key="8">
    <source>
        <dbReference type="Proteomes" id="UP000268823"/>
    </source>
</evidence>
<evidence type="ECO:0000256" key="5">
    <source>
        <dbReference type="SAM" id="MobiDB-lite"/>
    </source>
</evidence>
<comment type="subcellular location">
    <subcellularLocation>
        <location evidence="1">Membrane</location>
        <topology evidence="1">Multi-pass membrane protein</topology>
    </subcellularLocation>
</comment>
<keyword evidence="4 6" id="KW-0472">Membrane</keyword>
<dbReference type="AlphaFoldDB" id="A0A3M7FS04"/>
<dbReference type="PANTHER" id="PTHR31465:SF13">
    <property type="entry name" value="RTA1 DOMAIN PROTEIN-RELATED"/>
    <property type="match status" value="1"/>
</dbReference>
<feature type="region of interest" description="Disordered" evidence="5">
    <location>
        <begin position="359"/>
        <end position="393"/>
    </location>
</feature>
<feature type="transmembrane region" description="Helical" evidence="6">
    <location>
        <begin position="219"/>
        <end position="239"/>
    </location>
</feature>
<dbReference type="Pfam" id="PF04479">
    <property type="entry name" value="RTA1"/>
    <property type="match status" value="1"/>
</dbReference>
<protein>
    <submittedName>
        <fullName evidence="7">Uncharacterized protein</fullName>
    </submittedName>
</protein>
<feature type="transmembrane region" description="Helical" evidence="6">
    <location>
        <begin position="99"/>
        <end position="119"/>
    </location>
</feature>
<evidence type="ECO:0000256" key="4">
    <source>
        <dbReference type="ARBA" id="ARBA00023136"/>
    </source>
</evidence>
<reference evidence="7 8" key="1">
    <citation type="journal article" date="2018" name="BMC Genomics">
        <title>Genomic evidence for intraspecific hybridization in a clonal and extremely halotolerant yeast.</title>
        <authorList>
            <person name="Gostincar C."/>
            <person name="Stajich J.E."/>
            <person name="Zupancic J."/>
            <person name="Zalar P."/>
            <person name="Gunde-Cimerman N."/>
        </authorList>
    </citation>
    <scope>NUCLEOTIDE SEQUENCE [LARGE SCALE GENOMIC DNA]</scope>
    <source>
        <strain evidence="7 8">EXF-2788</strain>
    </source>
</reference>
<dbReference type="PANTHER" id="PTHR31465">
    <property type="entry name" value="PROTEIN RTA1-RELATED"/>
    <property type="match status" value="1"/>
</dbReference>
<evidence type="ECO:0000256" key="3">
    <source>
        <dbReference type="ARBA" id="ARBA00022989"/>
    </source>
</evidence>
<feature type="transmembrane region" description="Helical" evidence="6">
    <location>
        <begin position="179"/>
        <end position="207"/>
    </location>
</feature>
<dbReference type="GO" id="GO:0016020">
    <property type="term" value="C:membrane"/>
    <property type="evidence" value="ECO:0007669"/>
    <property type="project" value="UniProtKB-SubCell"/>
</dbReference>
<feature type="transmembrane region" description="Helical" evidence="6">
    <location>
        <begin position="264"/>
        <end position="281"/>
    </location>
</feature>
<organism evidence="7 8">
    <name type="scientific">Hortaea werneckii</name>
    <name type="common">Black yeast</name>
    <name type="synonym">Cladosporium werneckii</name>
    <dbReference type="NCBI Taxonomy" id="91943"/>
    <lineage>
        <taxon>Eukaryota</taxon>
        <taxon>Fungi</taxon>
        <taxon>Dikarya</taxon>
        <taxon>Ascomycota</taxon>
        <taxon>Pezizomycotina</taxon>
        <taxon>Dothideomycetes</taxon>
        <taxon>Dothideomycetidae</taxon>
        <taxon>Mycosphaerellales</taxon>
        <taxon>Teratosphaeriaceae</taxon>
        <taxon>Hortaea</taxon>
    </lineage>
</organism>
<evidence type="ECO:0000256" key="1">
    <source>
        <dbReference type="ARBA" id="ARBA00004141"/>
    </source>
</evidence>
<keyword evidence="3 6" id="KW-1133">Transmembrane helix</keyword>
<sequence length="393" mass="44515">MSSSNTTSYEEYTYNLFAYEPNHVLPIVFAFIVGASVVAHVIQNLYLAFHNEHFSLRSVLTNSQLLFLLEDHLLHVLRWNGGTVGWILRAVASYYQENLGLYISQIVFILAGPPIYAAAEYNILGRLMHYLPMHAVFHPGRVFFVFVYVGVMVESLTGVGAGQLAGGVPGSTQYTVGGILIGITLILQGCVEITFSTIVAVIHYRAWRAGNLAPNVKRVCIMLYCTSALILIRCIFRAIENFTEYLSDCGPGVYHCGYFATHEWYLYVFECVPMVIYSYWLNIQHPGRFLPLEHKRYLDLDGVTERMGPGWIDKRSRWQTFLDPFNCGGRMSEEARFWERPEEWPVCDDGSFALRTATNRGKKASLASMREKKNTPTPAKRKDEKASSSLDKV</sequence>
<evidence type="ECO:0000256" key="6">
    <source>
        <dbReference type="SAM" id="Phobius"/>
    </source>
</evidence>